<comment type="cofactor">
    <cofactor evidence="1">
        <name>Mg(2+)</name>
        <dbReference type="ChEBI" id="CHEBI:18420"/>
    </cofactor>
</comment>
<dbReference type="PANTHER" id="PTHR11136">
    <property type="entry name" value="FOLYLPOLYGLUTAMATE SYNTHASE-RELATED"/>
    <property type="match status" value="1"/>
</dbReference>
<name>A0A387AS54_9LACO</name>
<dbReference type="InterPro" id="IPR013221">
    <property type="entry name" value="Mur_ligase_cen"/>
</dbReference>
<dbReference type="InterPro" id="IPR004101">
    <property type="entry name" value="Mur_ligase_C"/>
</dbReference>
<evidence type="ECO:0000256" key="7">
    <source>
        <dbReference type="ARBA" id="ARBA00013025"/>
    </source>
</evidence>
<keyword evidence="10" id="KW-0479">Metal-binding</keyword>
<evidence type="ECO:0000256" key="16">
    <source>
        <dbReference type="ARBA" id="ARBA00047493"/>
    </source>
</evidence>
<dbReference type="RefSeq" id="WP_120784542.1">
    <property type="nucleotide sequence ID" value="NZ_CP032626.1"/>
</dbReference>
<dbReference type="Gene3D" id="3.90.190.20">
    <property type="entry name" value="Mur ligase, C-terminal domain"/>
    <property type="match status" value="1"/>
</dbReference>
<comment type="similarity">
    <text evidence="4 18">Belongs to the folylpolyglutamate synthase family.</text>
</comment>
<dbReference type="GO" id="GO:0004326">
    <property type="term" value="F:tetrahydrofolylpolyglutamate synthase activity"/>
    <property type="evidence" value="ECO:0007669"/>
    <property type="project" value="UniProtKB-EC"/>
</dbReference>
<dbReference type="GO" id="GO:0005524">
    <property type="term" value="F:ATP binding"/>
    <property type="evidence" value="ECO:0007669"/>
    <property type="project" value="UniProtKB-KW"/>
</dbReference>
<evidence type="ECO:0000256" key="18">
    <source>
        <dbReference type="PIRNR" id="PIRNR001563"/>
    </source>
</evidence>
<dbReference type="KEGG" id="abom:D7I45_04495"/>
<organism evidence="21 22">
    <name type="scientific">Apilactobacillus bombintestini</name>
    <dbReference type="NCBI Taxonomy" id="2419772"/>
    <lineage>
        <taxon>Bacteria</taxon>
        <taxon>Bacillati</taxon>
        <taxon>Bacillota</taxon>
        <taxon>Bacilli</taxon>
        <taxon>Lactobacillales</taxon>
        <taxon>Lactobacillaceae</taxon>
        <taxon>Apilactobacillus</taxon>
    </lineage>
</organism>
<dbReference type="InterPro" id="IPR036615">
    <property type="entry name" value="Mur_ligase_C_dom_sf"/>
</dbReference>
<sequence>MNYQQALEFIHGRHRFKKNPDLETMKLLLSKLDNPQEDINAIHVAGTNGKGSTVAYLRNIFQADGKKVGTFTSPFLIRFNERISVDGNPISDSELIKLVEQIKPIVEQLDVQLQSRAPTEFEVVTAMMFLYFAKHPVDVVIVEVGIGGLLDSTNVLNPKVSVITTIGMDHMQILGDTLEKIAFQKAGIIKEKTPVVVGNIAPSPLNVIKEQASSKQAPITILNQQFKTTSHRTNTGWKQEFDYEDEDRLIRHLVIKMVGDYQIDNASCAIKAYIEYQLQNSEDVNNFAISNGLLNTQWAGRFERVNDTPIVVLDGAHNIDAVQEISKLITEHFRNIDVHIIIAILSDKNYMEMLNTLGKLSNVHMTLTEFQAYGNRKAVDMPKIIKNIQSVNPVSFESDWHMAVAKVANEMSDDDMMLITGSLYFISDVRKLFVTK</sequence>
<dbReference type="GO" id="GO:0008841">
    <property type="term" value="F:dihydrofolate synthase activity"/>
    <property type="evidence" value="ECO:0007669"/>
    <property type="project" value="UniProtKB-EC"/>
</dbReference>
<evidence type="ECO:0000256" key="11">
    <source>
        <dbReference type="ARBA" id="ARBA00022741"/>
    </source>
</evidence>
<dbReference type="FunFam" id="3.40.1190.10:FF:000004">
    <property type="entry name" value="Dihydrofolate synthase/folylpolyglutamate synthase"/>
    <property type="match status" value="1"/>
</dbReference>
<proteinExistence type="inferred from homology"/>
<evidence type="ECO:0000256" key="13">
    <source>
        <dbReference type="ARBA" id="ARBA00022842"/>
    </source>
</evidence>
<dbReference type="NCBIfam" id="TIGR01499">
    <property type="entry name" value="folC"/>
    <property type="match status" value="1"/>
</dbReference>
<dbReference type="GO" id="GO:0046872">
    <property type="term" value="F:metal ion binding"/>
    <property type="evidence" value="ECO:0007669"/>
    <property type="project" value="UniProtKB-KW"/>
</dbReference>
<evidence type="ECO:0000256" key="4">
    <source>
        <dbReference type="ARBA" id="ARBA00008276"/>
    </source>
</evidence>
<feature type="domain" description="Mur ligase central" evidence="20">
    <location>
        <begin position="44"/>
        <end position="271"/>
    </location>
</feature>
<evidence type="ECO:0000256" key="15">
    <source>
        <dbReference type="ARBA" id="ARBA00030592"/>
    </source>
</evidence>
<dbReference type="EMBL" id="CP032626">
    <property type="protein sequence ID" value="AYF92777.1"/>
    <property type="molecule type" value="Genomic_DNA"/>
</dbReference>
<dbReference type="SUPFAM" id="SSF53623">
    <property type="entry name" value="MurD-like peptide ligases, catalytic domain"/>
    <property type="match status" value="1"/>
</dbReference>
<evidence type="ECO:0000259" key="19">
    <source>
        <dbReference type="Pfam" id="PF02875"/>
    </source>
</evidence>
<evidence type="ECO:0000256" key="2">
    <source>
        <dbReference type="ARBA" id="ARBA00004799"/>
    </source>
</evidence>
<evidence type="ECO:0000256" key="1">
    <source>
        <dbReference type="ARBA" id="ARBA00001946"/>
    </source>
</evidence>
<dbReference type="PIRSF" id="PIRSF001563">
    <property type="entry name" value="Folylpolyglu_synth"/>
    <property type="match status" value="1"/>
</dbReference>
<keyword evidence="11 18" id="KW-0547">Nucleotide-binding</keyword>
<keyword evidence="13" id="KW-0460">Magnesium</keyword>
<protein>
    <recommendedName>
        <fullName evidence="8">Dihydrofolate synthase/folylpolyglutamate synthase</fullName>
        <ecNumber evidence="6">6.3.2.12</ecNumber>
        <ecNumber evidence="7">6.3.2.17</ecNumber>
    </recommendedName>
    <alternativeName>
        <fullName evidence="15">Tetrahydrofolylpolyglutamate synthase</fullName>
    </alternativeName>
</protein>
<keyword evidence="12 18" id="KW-0067">ATP-binding</keyword>
<dbReference type="Pfam" id="PF08245">
    <property type="entry name" value="Mur_ligase_M"/>
    <property type="match status" value="1"/>
</dbReference>
<dbReference type="Pfam" id="PF02875">
    <property type="entry name" value="Mur_ligase_C"/>
    <property type="match status" value="1"/>
</dbReference>
<dbReference type="OrthoDB" id="9809356at2"/>
<dbReference type="GO" id="GO:0046656">
    <property type="term" value="P:folic acid biosynthetic process"/>
    <property type="evidence" value="ECO:0007669"/>
    <property type="project" value="UniProtKB-KW"/>
</dbReference>
<evidence type="ECO:0000256" key="8">
    <source>
        <dbReference type="ARBA" id="ARBA00019357"/>
    </source>
</evidence>
<keyword evidence="22" id="KW-1185">Reference proteome</keyword>
<evidence type="ECO:0000256" key="6">
    <source>
        <dbReference type="ARBA" id="ARBA00013023"/>
    </source>
</evidence>
<evidence type="ECO:0000313" key="22">
    <source>
        <dbReference type="Proteomes" id="UP000272003"/>
    </source>
</evidence>
<evidence type="ECO:0000259" key="20">
    <source>
        <dbReference type="Pfam" id="PF08245"/>
    </source>
</evidence>
<evidence type="ECO:0000256" key="14">
    <source>
        <dbReference type="ARBA" id="ARBA00022909"/>
    </source>
</evidence>
<dbReference type="AlphaFoldDB" id="A0A387AS54"/>
<evidence type="ECO:0000256" key="17">
    <source>
        <dbReference type="ARBA" id="ARBA00049161"/>
    </source>
</evidence>
<dbReference type="InterPro" id="IPR018109">
    <property type="entry name" value="Folylpolyglutamate_synth_CS"/>
</dbReference>
<reference evidence="21 22" key="1">
    <citation type="submission" date="2018-09" db="EMBL/GenBank/DDBJ databases">
        <title>Genome sequencing of strain BHWM-4.</title>
        <authorList>
            <person name="Heo J."/>
            <person name="Kim S.-J."/>
            <person name="Kwon S.-W."/>
        </authorList>
    </citation>
    <scope>NUCLEOTIDE SEQUENCE [LARGE SCALE GENOMIC DNA]</scope>
    <source>
        <strain evidence="21 22">BHWM-4</strain>
    </source>
</reference>
<gene>
    <name evidence="21" type="ORF">D7I45_04495</name>
</gene>
<dbReference type="SUPFAM" id="SSF53244">
    <property type="entry name" value="MurD-like peptide ligases, peptide-binding domain"/>
    <property type="match status" value="1"/>
</dbReference>
<keyword evidence="14" id="KW-0289">Folate biosynthesis</keyword>
<comment type="pathway">
    <text evidence="2">Cofactor biosynthesis; tetrahydrofolate biosynthesis; 7,8-dihydrofolate from 2-amino-4-hydroxy-6-hydroxymethyl-7,8-dihydropteridine diphosphate and 4-aminobenzoate: step 2/2.</text>
</comment>
<comment type="catalytic activity">
    <reaction evidence="16">
        <text>(6S)-5,6,7,8-tetrahydrofolyl-(gamma-L-Glu)(n) + L-glutamate + ATP = (6S)-5,6,7,8-tetrahydrofolyl-(gamma-L-Glu)(n+1) + ADP + phosphate + H(+)</text>
        <dbReference type="Rhea" id="RHEA:10580"/>
        <dbReference type="Rhea" id="RHEA-COMP:14738"/>
        <dbReference type="Rhea" id="RHEA-COMP:14740"/>
        <dbReference type="ChEBI" id="CHEBI:15378"/>
        <dbReference type="ChEBI" id="CHEBI:29985"/>
        <dbReference type="ChEBI" id="CHEBI:30616"/>
        <dbReference type="ChEBI" id="CHEBI:43474"/>
        <dbReference type="ChEBI" id="CHEBI:141005"/>
        <dbReference type="ChEBI" id="CHEBI:456216"/>
        <dbReference type="EC" id="6.3.2.17"/>
    </reaction>
</comment>
<evidence type="ECO:0000256" key="5">
    <source>
        <dbReference type="ARBA" id="ARBA00011245"/>
    </source>
</evidence>
<evidence type="ECO:0000256" key="9">
    <source>
        <dbReference type="ARBA" id="ARBA00022598"/>
    </source>
</evidence>
<keyword evidence="9 18" id="KW-0436">Ligase</keyword>
<evidence type="ECO:0000256" key="12">
    <source>
        <dbReference type="ARBA" id="ARBA00022840"/>
    </source>
</evidence>
<evidence type="ECO:0000256" key="3">
    <source>
        <dbReference type="ARBA" id="ARBA00005150"/>
    </source>
</evidence>
<dbReference type="InterPro" id="IPR001645">
    <property type="entry name" value="Folylpolyglutamate_synth"/>
</dbReference>
<comment type="catalytic activity">
    <reaction evidence="17">
        <text>7,8-dihydropteroate + L-glutamate + ATP = 7,8-dihydrofolate + ADP + phosphate + H(+)</text>
        <dbReference type="Rhea" id="RHEA:23584"/>
        <dbReference type="ChEBI" id="CHEBI:15378"/>
        <dbReference type="ChEBI" id="CHEBI:17839"/>
        <dbReference type="ChEBI" id="CHEBI:29985"/>
        <dbReference type="ChEBI" id="CHEBI:30616"/>
        <dbReference type="ChEBI" id="CHEBI:43474"/>
        <dbReference type="ChEBI" id="CHEBI:57451"/>
        <dbReference type="ChEBI" id="CHEBI:456216"/>
        <dbReference type="EC" id="6.3.2.12"/>
    </reaction>
</comment>
<dbReference type="Proteomes" id="UP000272003">
    <property type="component" value="Chromosome"/>
</dbReference>
<dbReference type="GO" id="GO:0005737">
    <property type="term" value="C:cytoplasm"/>
    <property type="evidence" value="ECO:0007669"/>
    <property type="project" value="TreeGrafter"/>
</dbReference>
<dbReference type="PROSITE" id="PS01012">
    <property type="entry name" value="FOLYLPOLYGLU_SYNT_2"/>
    <property type="match status" value="1"/>
</dbReference>
<dbReference type="Gene3D" id="3.40.1190.10">
    <property type="entry name" value="Mur-like, catalytic domain"/>
    <property type="match status" value="1"/>
</dbReference>
<comment type="pathway">
    <text evidence="3">Cofactor biosynthesis; tetrahydrofolylpolyglutamate biosynthesis.</text>
</comment>
<evidence type="ECO:0000313" key="21">
    <source>
        <dbReference type="EMBL" id="AYF92777.1"/>
    </source>
</evidence>
<dbReference type="EC" id="6.3.2.17" evidence="7"/>
<feature type="domain" description="Mur ligase C-terminal" evidence="19">
    <location>
        <begin position="300"/>
        <end position="422"/>
    </location>
</feature>
<dbReference type="PANTHER" id="PTHR11136:SF0">
    <property type="entry name" value="DIHYDROFOLATE SYNTHETASE-RELATED"/>
    <property type="match status" value="1"/>
</dbReference>
<evidence type="ECO:0000256" key="10">
    <source>
        <dbReference type="ARBA" id="ARBA00022723"/>
    </source>
</evidence>
<dbReference type="EC" id="6.3.2.12" evidence="6"/>
<comment type="subunit">
    <text evidence="5">Monomer.</text>
</comment>
<accession>A0A387AS54</accession>
<dbReference type="InterPro" id="IPR036565">
    <property type="entry name" value="Mur-like_cat_sf"/>
</dbReference>